<dbReference type="OrthoDB" id="8905164at2"/>
<evidence type="ECO:0000313" key="2">
    <source>
        <dbReference type="EMBL" id="OYD52993.1"/>
    </source>
</evidence>
<accession>A0A235EW49</accession>
<dbReference type="EMBL" id="NOIH01000020">
    <property type="protein sequence ID" value="OYD52993.1"/>
    <property type="molecule type" value="Genomic_DNA"/>
</dbReference>
<organism evidence="2 3">
    <name type="scientific">Thauera propionica</name>
    <dbReference type="NCBI Taxonomy" id="2019431"/>
    <lineage>
        <taxon>Bacteria</taxon>
        <taxon>Pseudomonadati</taxon>
        <taxon>Pseudomonadota</taxon>
        <taxon>Betaproteobacteria</taxon>
        <taxon>Rhodocyclales</taxon>
        <taxon>Zoogloeaceae</taxon>
        <taxon>Thauera</taxon>
    </lineage>
</organism>
<dbReference type="RefSeq" id="WP_133091886.1">
    <property type="nucleotide sequence ID" value="NZ_NOIH01000020.1"/>
</dbReference>
<gene>
    <name evidence="2" type="ORF">CGK74_14910</name>
</gene>
<dbReference type="Proteomes" id="UP000215181">
    <property type="component" value="Unassembled WGS sequence"/>
</dbReference>
<proteinExistence type="predicted"/>
<dbReference type="AlphaFoldDB" id="A0A235EW49"/>
<reference evidence="2 3" key="1">
    <citation type="submission" date="2017-07" db="EMBL/GenBank/DDBJ databases">
        <title>Thauera sp. KNDSS-Mac4 genome sequence and assembly.</title>
        <authorList>
            <person name="Mayilraj S."/>
        </authorList>
    </citation>
    <scope>NUCLEOTIDE SEQUENCE [LARGE SCALE GENOMIC DNA]</scope>
    <source>
        <strain evidence="2 3">KNDSS-Mac4</strain>
    </source>
</reference>
<dbReference type="GO" id="GO:0016817">
    <property type="term" value="F:hydrolase activity, acting on acid anhydrides"/>
    <property type="evidence" value="ECO:0007669"/>
    <property type="project" value="InterPro"/>
</dbReference>
<name>A0A235EW49_9RHOO</name>
<evidence type="ECO:0000259" key="1">
    <source>
        <dbReference type="Pfam" id="PF08707"/>
    </source>
</evidence>
<evidence type="ECO:0000313" key="3">
    <source>
        <dbReference type="Proteomes" id="UP000215181"/>
    </source>
</evidence>
<keyword evidence="3" id="KW-1185">Reference proteome</keyword>
<feature type="non-terminal residue" evidence="2">
    <location>
        <position position="65"/>
    </location>
</feature>
<dbReference type="Pfam" id="PF08707">
    <property type="entry name" value="PriCT_2"/>
    <property type="match status" value="1"/>
</dbReference>
<protein>
    <recommendedName>
        <fullName evidence="1">Primase C-terminal 2 domain-containing protein</fullName>
    </recommendedName>
</protein>
<dbReference type="InterPro" id="IPR014819">
    <property type="entry name" value="PriCT_2"/>
</dbReference>
<sequence length="65" mass="7166">MRPNGHDPERARRALWSLDAGAERNEWVRAAMAAKAAGLTFEDFDQWSATAGNYAGQADCAAVWR</sequence>
<comment type="caution">
    <text evidence="2">The sequence shown here is derived from an EMBL/GenBank/DDBJ whole genome shotgun (WGS) entry which is preliminary data.</text>
</comment>
<feature type="domain" description="Primase C-terminal 2" evidence="1">
    <location>
        <begin position="11"/>
        <end position="65"/>
    </location>
</feature>